<feature type="region of interest" description="Disordered" evidence="9">
    <location>
        <begin position="1097"/>
        <end position="1117"/>
    </location>
</feature>
<feature type="region of interest" description="Disordered" evidence="9">
    <location>
        <begin position="129"/>
        <end position="160"/>
    </location>
</feature>
<name>A0AAE1DKC5_9GAST</name>
<organism evidence="11 12">
    <name type="scientific">Elysia crispata</name>
    <name type="common">lettuce slug</name>
    <dbReference type="NCBI Taxonomy" id="231223"/>
    <lineage>
        <taxon>Eukaryota</taxon>
        <taxon>Metazoa</taxon>
        <taxon>Spiralia</taxon>
        <taxon>Lophotrochozoa</taxon>
        <taxon>Mollusca</taxon>
        <taxon>Gastropoda</taxon>
        <taxon>Heterobranchia</taxon>
        <taxon>Euthyneura</taxon>
        <taxon>Panpulmonata</taxon>
        <taxon>Sacoglossa</taxon>
        <taxon>Placobranchoidea</taxon>
        <taxon>Plakobranchidae</taxon>
        <taxon>Elysia</taxon>
    </lineage>
</organism>
<evidence type="ECO:0000313" key="12">
    <source>
        <dbReference type="Proteomes" id="UP001283361"/>
    </source>
</evidence>
<dbReference type="GO" id="GO:0005634">
    <property type="term" value="C:nucleus"/>
    <property type="evidence" value="ECO:0007669"/>
    <property type="project" value="UniProtKB-SubCell"/>
</dbReference>
<dbReference type="PANTHER" id="PTHR45659">
    <property type="entry name" value="HOMEOBOX PROTEIN HOX"/>
    <property type="match status" value="1"/>
</dbReference>
<keyword evidence="12" id="KW-1185">Reference proteome</keyword>
<evidence type="ECO:0000256" key="2">
    <source>
        <dbReference type="ARBA" id="ARBA00009107"/>
    </source>
</evidence>
<sequence length="1245" mass="136537">MVESRGIKEKRQWGKSSLGGYRYILDTMQAAMLGMYTEDYRLHEVKHPSYHEQLHSKDYSYYQNSYLQTLNPQNIGRYPHKSFIDKNYSWLENTVAGSDALGNGCRSVAEINNTDKICFSSIHQNNGADNGKNPCTTTSDNSKNPCTTTSDHSGPQHENLPTSTMYHHTCAADVNFPISTIHHTSGNLFPCFPSFDRLNMAATSTSGNGFCGDFGMSGVSVSGFRDGGTHSGLNDQISRHCLPSLWYSQNSLAPALPQTSSLSHLNDSCCRMEFQESNLYLGFMHQQQQQQQQQQHRQNYGHTGLNYDQNQQRVEKQHYNYQQVEQQLHHQYQHHHHHRHQKQQQQQQKQKMCFEGFYKFCDEKSSYTVTNNSSNSTDTTNTTNNKNNNKYQKNPCNSIETLRFYNTNSSRGEVSIDFSSSSSSNKGQTATAVFVSSTAVDTVDTKGSNPSLRPSLPTNCLALPDFSLSLPSLLPHMARQSPTTTTAAATTTTTTTTTASDMEAGFTACLLDIEAHKSEIPMPGLWRSQAARTSRVTPPHTPLSLAAGTVYDQQLSPNPPPPPPPTSTAPQFLSPSRLPSRDARSVSPGVRANSGAAREMRLDVEGEDMGVGWSSKTCRRGCCGDGGDCNNGRGDCSYAGAGYNFGGGNGGGCSCSGGVGGGSGCYYSDENVGCVRSSPRTEENIGDQLAAGTNPQDLPVDHQGKVVLTQNRDNIFDKIGCKPDKFVMKIEYKGENSFETDSGEEKSYMPGIPNSDKSKELSASKIVYFKDENDKLNMDTSDAASFTSTSSIVAVNDTPKDTTKIGPLKDNYDNQHKSECAVLSENTYKESQAKNDLDLLISNSKAGFNTGILGAVSLQSLEEDLKTNTYPIMKPKSRGKGCDLFCISGGTDGDADDSAASGNDGKAMRRNQTSQDIRDGSENGGFGPRMKFNDDESGSGGGGESSSCCRGIDNTAAGGEACGVDEVSTVRDFPKENVTISRIGVCASSSDNNQNNNSVSSPPPFGGATWENYRDYDNHDCGANDVAAVGDGGRSSGRDEDIINKGYRVEQTAGLENAPSNEFPCNKEITTEIHARVDKSLTSSMISSTSDIAIFSSTSSTTSSSSTSTSSPLLSSSSRKVVRNIEAQLEADQHAREDGAVEDESDGMEQEDVTQAEDPRLPVYPWMRSQFGPNRKRGRQTYTRFQTLELEKEFHYNRYLTRRRRIEIAHTLCLTERQIKIWFQNRRMKWKKECRQLHILNGEGE</sequence>
<comment type="subcellular location">
    <subcellularLocation>
        <location evidence="1 7 8">Nucleus</location>
    </subcellularLocation>
</comment>
<keyword evidence="4 7" id="KW-0238">DNA-binding</keyword>
<feature type="region of interest" description="Disordered" evidence="9">
    <location>
        <begin position="894"/>
        <end position="947"/>
    </location>
</feature>
<evidence type="ECO:0000256" key="3">
    <source>
        <dbReference type="ARBA" id="ARBA00022473"/>
    </source>
</evidence>
<dbReference type="InterPro" id="IPR020479">
    <property type="entry name" value="HD_metazoa"/>
</dbReference>
<feature type="region of interest" description="Disordered" evidence="9">
    <location>
        <begin position="987"/>
        <end position="1011"/>
    </location>
</feature>
<dbReference type="GO" id="GO:0009952">
    <property type="term" value="P:anterior/posterior pattern specification"/>
    <property type="evidence" value="ECO:0007669"/>
    <property type="project" value="TreeGrafter"/>
</dbReference>
<dbReference type="FunFam" id="1.10.10.60:FF:000017">
    <property type="entry name" value="Homeobox protein antennapedia"/>
    <property type="match status" value="1"/>
</dbReference>
<evidence type="ECO:0000256" key="4">
    <source>
        <dbReference type="ARBA" id="ARBA00023125"/>
    </source>
</evidence>
<keyword evidence="3" id="KW-0217">Developmental protein</keyword>
<dbReference type="InterPro" id="IPR001356">
    <property type="entry name" value="HD"/>
</dbReference>
<dbReference type="PROSITE" id="PS00032">
    <property type="entry name" value="ANTENNAPEDIA"/>
    <property type="match status" value="1"/>
</dbReference>
<gene>
    <name evidence="11" type="ORF">RRG08_009768</name>
</gene>
<dbReference type="SMART" id="SM00389">
    <property type="entry name" value="HOX"/>
    <property type="match status" value="1"/>
</dbReference>
<evidence type="ECO:0000256" key="5">
    <source>
        <dbReference type="ARBA" id="ARBA00023155"/>
    </source>
</evidence>
<proteinExistence type="inferred from homology"/>
<feature type="compositionally biased region" description="Basic residues" evidence="9">
    <location>
        <begin position="331"/>
        <end position="342"/>
    </location>
</feature>
<dbReference type="PRINTS" id="PR00024">
    <property type="entry name" value="HOMEOBOX"/>
</dbReference>
<evidence type="ECO:0000256" key="8">
    <source>
        <dbReference type="RuleBase" id="RU000682"/>
    </source>
</evidence>
<dbReference type="InterPro" id="IPR050296">
    <property type="entry name" value="Antp_homeobox"/>
</dbReference>
<dbReference type="InterPro" id="IPR017970">
    <property type="entry name" value="Homeobox_CS"/>
</dbReference>
<dbReference type="Proteomes" id="UP001283361">
    <property type="component" value="Unassembled WGS sequence"/>
</dbReference>
<dbReference type="PANTHER" id="PTHR45659:SF4">
    <property type="entry name" value="HOMEOBOX PROTEIN ABDOMINAL-A"/>
    <property type="match status" value="1"/>
</dbReference>
<feature type="region of interest" description="Disordered" evidence="9">
    <location>
        <begin position="368"/>
        <end position="395"/>
    </location>
</feature>
<evidence type="ECO:0000313" key="11">
    <source>
        <dbReference type="EMBL" id="KAK3773821.1"/>
    </source>
</evidence>
<feature type="DNA-binding region" description="Homeobox" evidence="7">
    <location>
        <begin position="1175"/>
        <end position="1234"/>
    </location>
</feature>
<protein>
    <recommendedName>
        <fullName evidence="10">Homeobox domain-containing protein</fullName>
    </recommendedName>
</protein>
<comment type="similarity">
    <text evidence="2">Belongs to the Antp homeobox family.</text>
</comment>
<evidence type="ECO:0000259" key="10">
    <source>
        <dbReference type="PROSITE" id="PS50071"/>
    </source>
</evidence>
<feature type="compositionally biased region" description="Acidic residues" evidence="9">
    <location>
        <begin position="1140"/>
        <end position="1155"/>
    </location>
</feature>
<evidence type="ECO:0000256" key="1">
    <source>
        <dbReference type="ARBA" id="ARBA00004123"/>
    </source>
</evidence>
<feature type="compositionally biased region" description="Polar residues" evidence="9">
    <location>
        <begin position="129"/>
        <end position="153"/>
    </location>
</feature>
<dbReference type="CDD" id="cd00086">
    <property type="entry name" value="homeodomain"/>
    <property type="match status" value="1"/>
</dbReference>
<feature type="compositionally biased region" description="Pro residues" evidence="9">
    <location>
        <begin position="557"/>
        <end position="567"/>
    </location>
</feature>
<dbReference type="GO" id="GO:0000981">
    <property type="term" value="F:DNA-binding transcription factor activity, RNA polymerase II-specific"/>
    <property type="evidence" value="ECO:0007669"/>
    <property type="project" value="InterPro"/>
</dbReference>
<feature type="region of interest" description="Disordered" evidence="9">
    <location>
        <begin position="1130"/>
        <end position="1159"/>
    </location>
</feature>
<keyword evidence="6 7" id="KW-0539">Nucleus</keyword>
<dbReference type="Pfam" id="PF00046">
    <property type="entry name" value="Homeodomain"/>
    <property type="match status" value="1"/>
</dbReference>
<dbReference type="AlphaFoldDB" id="A0AAE1DKC5"/>
<evidence type="ECO:0000256" key="6">
    <source>
        <dbReference type="ARBA" id="ARBA00023242"/>
    </source>
</evidence>
<keyword evidence="5 7" id="KW-0371">Homeobox</keyword>
<dbReference type="PROSITE" id="PS50071">
    <property type="entry name" value="HOMEOBOX_2"/>
    <property type="match status" value="1"/>
</dbReference>
<feature type="domain" description="Homeobox" evidence="10">
    <location>
        <begin position="1173"/>
        <end position="1233"/>
    </location>
</feature>
<dbReference type="InterPro" id="IPR001827">
    <property type="entry name" value="Homeobox_Antennapedia_CS"/>
</dbReference>
<dbReference type="PROSITE" id="PS00027">
    <property type="entry name" value="HOMEOBOX_1"/>
    <property type="match status" value="1"/>
</dbReference>
<feature type="compositionally biased region" description="Low complexity" evidence="9">
    <location>
        <begin position="988"/>
        <end position="1000"/>
    </location>
</feature>
<dbReference type="SUPFAM" id="SSF46689">
    <property type="entry name" value="Homeodomain-like"/>
    <property type="match status" value="1"/>
</dbReference>
<reference evidence="11" key="1">
    <citation type="journal article" date="2023" name="G3 (Bethesda)">
        <title>A reference genome for the long-term kleptoplast-retaining sea slug Elysia crispata morphotype clarki.</title>
        <authorList>
            <person name="Eastman K.E."/>
            <person name="Pendleton A.L."/>
            <person name="Shaikh M.A."/>
            <person name="Suttiyut T."/>
            <person name="Ogas R."/>
            <person name="Tomko P."/>
            <person name="Gavelis G."/>
            <person name="Widhalm J.R."/>
            <person name="Wisecaver J.H."/>
        </authorList>
    </citation>
    <scope>NUCLEOTIDE SEQUENCE</scope>
    <source>
        <strain evidence="11">ECLA1</strain>
    </source>
</reference>
<accession>A0AAE1DKC5</accession>
<comment type="caution">
    <text evidence="11">The sequence shown here is derived from an EMBL/GenBank/DDBJ whole genome shotgun (WGS) entry which is preliminary data.</text>
</comment>
<dbReference type="GO" id="GO:0000978">
    <property type="term" value="F:RNA polymerase II cis-regulatory region sequence-specific DNA binding"/>
    <property type="evidence" value="ECO:0007669"/>
    <property type="project" value="TreeGrafter"/>
</dbReference>
<feature type="region of interest" description="Disordered" evidence="9">
    <location>
        <begin position="551"/>
        <end position="600"/>
    </location>
</feature>
<evidence type="ECO:0000256" key="7">
    <source>
        <dbReference type="PROSITE-ProRule" id="PRU00108"/>
    </source>
</evidence>
<evidence type="ECO:0000256" key="9">
    <source>
        <dbReference type="SAM" id="MobiDB-lite"/>
    </source>
</evidence>
<feature type="region of interest" description="Disordered" evidence="9">
    <location>
        <begin position="328"/>
        <end position="348"/>
    </location>
</feature>
<dbReference type="EMBL" id="JAWDGP010003503">
    <property type="protein sequence ID" value="KAK3773821.1"/>
    <property type="molecule type" value="Genomic_DNA"/>
</dbReference>
<feature type="compositionally biased region" description="Low complexity" evidence="9">
    <location>
        <begin position="483"/>
        <end position="499"/>
    </location>
</feature>
<dbReference type="Gene3D" id="1.10.10.60">
    <property type="entry name" value="Homeodomain-like"/>
    <property type="match status" value="1"/>
</dbReference>
<dbReference type="InterPro" id="IPR009057">
    <property type="entry name" value="Homeodomain-like_sf"/>
</dbReference>
<feature type="region of interest" description="Disordered" evidence="9">
    <location>
        <begin position="478"/>
        <end position="499"/>
    </location>
</feature>